<evidence type="ECO:0000313" key="3">
    <source>
        <dbReference type="Proteomes" id="UP000318294"/>
    </source>
</evidence>
<protein>
    <recommendedName>
        <fullName evidence="4">CRISPR type III-B/RAMP module RAMP protein Cmr1</fullName>
    </recommendedName>
</protein>
<dbReference type="AlphaFoldDB" id="A0A554X3I7"/>
<dbReference type="GO" id="GO:0051607">
    <property type="term" value="P:defense response to virus"/>
    <property type="evidence" value="ECO:0007669"/>
    <property type="project" value="UniProtKB-KW"/>
</dbReference>
<dbReference type="OrthoDB" id="190500at2"/>
<reference evidence="2 3" key="1">
    <citation type="submission" date="2019-07" db="EMBL/GenBank/DDBJ databases">
        <title>Tepidimonas charontis SPSP-6 draft genome.</title>
        <authorList>
            <person name="Da Costa M.S."/>
            <person name="Froufe H.J.C."/>
            <person name="Egas C."/>
            <person name="Albuquerque L."/>
        </authorList>
    </citation>
    <scope>NUCLEOTIDE SEQUENCE [LARGE SCALE GENOMIC DNA]</scope>
    <source>
        <strain evidence="2 3">SPSP-6</strain>
    </source>
</reference>
<gene>
    <name evidence="2" type="ORF">Tchar_02455</name>
</gene>
<comment type="caution">
    <text evidence="2">The sequence shown here is derived from an EMBL/GenBank/DDBJ whole genome shotgun (WGS) entry which is preliminary data.</text>
</comment>
<evidence type="ECO:0000256" key="1">
    <source>
        <dbReference type="SAM" id="MobiDB-lite"/>
    </source>
</evidence>
<evidence type="ECO:0008006" key="4">
    <source>
        <dbReference type="Google" id="ProtNLM"/>
    </source>
</evidence>
<name>A0A554X3I7_9BURK</name>
<dbReference type="RefSeq" id="WP_144329308.1">
    <property type="nucleotide sequence ID" value="NZ_VJON01000055.1"/>
</dbReference>
<evidence type="ECO:0000313" key="2">
    <source>
        <dbReference type="EMBL" id="TSE30402.1"/>
    </source>
</evidence>
<keyword evidence="3" id="KW-1185">Reference proteome</keyword>
<proteinExistence type="predicted"/>
<feature type="region of interest" description="Disordered" evidence="1">
    <location>
        <begin position="172"/>
        <end position="191"/>
    </location>
</feature>
<organism evidence="2 3">
    <name type="scientific">Tepidimonas charontis</name>
    <dbReference type="NCBI Taxonomy" id="2267262"/>
    <lineage>
        <taxon>Bacteria</taxon>
        <taxon>Pseudomonadati</taxon>
        <taxon>Pseudomonadota</taxon>
        <taxon>Betaproteobacteria</taxon>
        <taxon>Burkholderiales</taxon>
        <taxon>Tepidimonas</taxon>
    </lineage>
</organism>
<sequence>MKRLSYQLRFNTPAFLGNAEQSGQWRTPPFKALLRQWWRVASGITDADKLREEEGRLFGAANDEGGGSQQSRLRLRLHSWSEGQLRGAWGNDPQVLHPEVGPHGRNVGTHLYLGYGPLTYRQGTALKPNAAIQAGECNFLHLAWPGKEKTLVELVQLLHWFGTVGGRSRNGWGSMELEPIPSDQDGGQPPSIAPLSANHTLLCRVSRPLSECLQRDWPHALGLGADGRPLIWQSATSFVTWREAMQALAKAKIGFRTVFPLGASGPFMDRHLLAYPVTNHPVRAWGNQTRLANQLRFKVAKNDHGKLVARIFHLPCALPRELAEVLGRSAPTLQKQLEIWQTVHNWLDNTVLSGFQRI</sequence>
<dbReference type="Proteomes" id="UP000318294">
    <property type="component" value="Unassembled WGS sequence"/>
</dbReference>
<accession>A0A554X3I7</accession>
<dbReference type="EMBL" id="VJON01000055">
    <property type="protein sequence ID" value="TSE30402.1"/>
    <property type="molecule type" value="Genomic_DNA"/>
</dbReference>